<organism evidence="1 2">
    <name type="scientific">Pistacia atlantica</name>
    <dbReference type="NCBI Taxonomy" id="434234"/>
    <lineage>
        <taxon>Eukaryota</taxon>
        <taxon>Viridiplantae</taxon>
        <taxon>Streptophyta</taxon>
        <taxon>Embryophyta</taxon>
        <taxon>Tracheophyta</taxon>
        <taxon>Spermatophyta</taxon>
        <taxon>Magnoliopsida</taxon>
        <taxon>eudicotyledons</taxon>
        <taxon>Gunneridae</taxon>
        <taxon>Pentapetalae</taxon>
        <taxon>rosids</taxon>
        <taxon>malvids</taxon>
        <taxon>Sapindales</taxon>
        <taxon>Anacardiaceae</taxon>
        <taxon>Pistacia</taxon>
    </lineage>
</organism>
<keyword evidence="2" id="KW-1185">Reference proteome</keyword>
<dbReference type="Proteomes" id="UP001164250">
    <property type="component" value="Chromosome 3"/>
</dbReference>
<accession>A0ACC1BXE9</accession>
<evidence type="ECO:0000313" key="1">
    <source>
        <dbReference type="EMBL" id="KAJ0103651.1"/>
    </source>
</evidence>
<reference evidence="2" key="1">
    <citation type="journal article" date="2023" name="G3 (Bethesda)">
        <title>Genome assembly and association tests identify interacting loci associated with vigor, precocity, and sex in interspecific pistachio rootstocks.</title>
        <authorList>
            <person name="Palmer W."/>
            <person name="Jacygrad E."/>
            <person name="Sagayaradj S."/>
            <person name="Cavanaugh K."/>
            <person name="Han R."/>
            <person name="Bertier L."/>
            <person name="Beede B."/>
            <person name="Kafkas S."/>
            <person name="Golino D."/>
            <person name="Preece J."/>
            <person name="Michelmore R."/>
        </authorList>
    </citation>
    <scope>NUCLEOTIDE SEQUENCE [LARGE SCALE GENOMIC DNA]</scope>
</reference>
<proteinExistence type="predicted"/>
<comment type="caution">
    <text evidence="1">The sequence shown here is derived from an EMBL/GenBank/DDBJ whole genome shotgun (WGS) entry which is preliminary data.</text>
</comment>
<name>A0ACC1BXE9_9ROSI</name>
<evidence type="ECO:0000313" key="2">
    <source>
        <dbReference type="Proteomes" id="UP001164250"/>
    </source>
</evidence>
<gene>
    <name evidence="1" type="ORF">Patl1_06537</name>
</gene>
<sequence length="163" mass="19022">MGKKKKIAHSELSRENNLKRFFIKKDEIDSELSFNFTIHYAEGVDKPSDYPIDYSERNYVVIFWIDPERVYNTRVVRGSPNPIWKQDFCMVINPYESFGFLNMEVVRLNSTTDPGTSTGWILVGRVRIPIPRKICTKSLRIWACETRRFGLQTGRSLICLHGN</sequence>
<protein>
    <submittedName>
        <fullName evidence="1">Uncharacterized protein</fullName>
    </submittedName>
</protein>
<dbReference type="EMBL" id="CM047899">
    <property type="protein sequence ID" value="KAJ0103651.1"/>
    <property type="molecule type" value="Genomic_DNA"/>
</dbReference>